<feature type="region of interest" description="Disordered" evidence="1">
    <location>
        <begin position="83"/>
        <end position="124"/>
    </location>
</feature>
<evidence type="ECO:0000256" key="1">
    <source>
        <dbReference type="SAM" id="MobiDB-lite"/>
    </source>
</evidence>
<gene>
    <name evidence="2" type="ORF">EV216_12950</name>
</gene>
<dbReference type="EMBL" id="SLVM01000029">
    <property type="protein sequence ID" value="TCM77623.1"/>
    <property type="molecule type" value="Genomic_DNA"/>
</dbReference>
<reference evidence="2 3" key="1">
    <citation type="submission" date="2019-03" db="EMBL/GenBank/DDBJ databases">
        <title>Genomic Encyclopedia of Type Strains, Phase IV (KMG-IV): sequencing the most valuable type-strain genomes for metagenomic binning, comparative biology and taxonomic classification.</title>
        <authorList>
            <person name="Goeker M."/>
        </authorList>
    </citation>
    <scope>NUCLEOTIDE SEQUENCE [LARGE SCALE GENOMIC DNA]</scope>
    <source>
        <strain evidence="2 3">DSM 21153</strain>
    </source>
</reference>
<name>A0A4R1YL83_9RHOB</name>
<comment type="caution">
    <text evidence="2">The sequence shown here is derived from an EMBL/GenBank/DDBJ whole genome shotgun (WGS) entry which is preliminary data.</text>
</comment>
<dbReference type="Proteomes" id="UP000295277">
    <property type="component" value="Unassembled WGS sequence"/>
</dbReference>
<dbReference type="AlphaFoldDB" id="A0A4R1YL83"/>
<evidence type="ECO:0000313" key="3">
    <source>
        <dbReference type="Proteomes" id="UP000295277"/>
    </source>
</evidence>
<feature type="region of interest" description="Disordered" evidence="1">
    <location>
        <begin position="1"/>
        <end position="33"/>
    </location>
</feature>
<sequence length="124" mass="13687">MTHEEDYRVKNAHERRAIDVPGKTVEEREAERKAEAMIDPKDTRITFTVPKRDLDHYCSAFWDWPRALAADLAIFPRSRAGCLSPGGSQPILPAAPTAGMGGPVAPKSRPVRPPSTPRAREGQT</sequence>
<keyword evidence="3" id="KW-1185">Reference proteome</keyword>
<dbReference type="OrthoDB" id="7877251at2"/>
<dbReference type="RefSeq" id="WP_132696470.1">
    <property type="nucleotide sequence ID" value="NZ_SLVM01000029.1"/>
</dbReference>
<proteinExistence type="predicted"/>
<protein>
    <submittedName>
        <fullName evidence="2">Uncharacterized protein</fullName>
    </submittedName>
</protein>
<accession>A0A4R1YL83</accession>
<evidence type="ECO:0000313" key="2">
    <source>
        <dbReference type="EMBL" id="TCM77623.1"/>
    </source>
</evidence>
<organism evidence="2 3">
    <name type="scientific">Rhodovulum steppense</name>
    <dbReference type="NCBI Taxonomy" id="540251"/>
    <lineage>
        <taxon>Bacteria</taxon>
        <taxon>Pseudomonadati</taxon>
        <taxon>Pseudomonadota</taxon>
        <taxon>Alphaproteobacteria</taxon>
        <taxon>Rhodobacterales</taxon>
        <taxon>Paracoccaceae</taxon>
        <taxon>Rhodovulum</taxon>
    </lineage>
</organism>